<dbReference type="EMBL" id="CP069213">
    <property type="protein sequence ID" value="QRH02519.1"/>
    <property type="molecule type" value="Genomic_DNA"/>
</dbReference>
<evidence type="ECO:0000313" key="2">
    <source>
        <dbReference type="Proteomes" id="UP000596252"/>
    </source>
</evidence>
<dbReference type="RefSeq" id="WP_203326121.1">
    <property type="nucleotide sequence ID" value="NZ_CP069213.1"/>
</dbReference>
<protein>
    <submittedName>
        <fullName evidence="1">Uncharacterized protein</fullName>
    </submittedName>
</protein>
<keyword evidence="2" id="KW-1185">Reference proteome</keyword>
<evidence type="ECO:0000313" key="1">
    <source>
        <dbReference type="EMBL" id="QRH02519.1"/>
    </source>
</evidence>
<reference evidence="1 2" key="1">
    <citation type="journal article" date="2012" name="Antonie Van Leeuwenhoek">
        <title>Shewanella litorisediminis sp. nov., a gammaproteobacterium isolated from a tidal flat sediment.</title>
        <authorList>
            <person name="Lee M.H."/>
            <person name="Yoon J.H."/>
        </authorList>
    </citation>
    <scope>NUCLEOTIDE SEQUENCE [LARGE SCALE GENOMIC DNA]</scope>
    <source>
        <strain evidence="1 2">SMK1-12</strain>
    </source>
</reference>
<dbReference type="Proteomes" id="UP000596252">
    <property type="component" value="Chromosome"/>
</dbReference>
<accession>A0ABX7G598</accession>
<organism evidence="1 2">
    <name type="scientific">Shewanella litorisediminis</name>
    <dbReference type="NCBI Taxonomy" id="1173586"/>
    <lineage>
        <taxon>Bacteria</taxon>
        <taxon>Pseudomonadati</taxon>
        <taxon>Pseudomonadota</taxon>
        <taxon>Gammaproteobacteria</taxon>
        <taxon>Alteromonadales</taxon>
        <taxon>Shewanellaceae</taxon>
        <taxon>Shewanella</taxon>
    </lineage>
</organism>
<gene>
    <name evidence="1" type="ORF">JQC75_03590</name>
</gene>
<name>A0ABX7G598_9GAMM</name>
<proteinExistence type="predicted"/>
<sequence length="110" mass="11225">MSEPVLSRPRAVVGYSLGVKLSGRLPMPRCLPANPRAGGLLGALAAVESVVSEPVLSRLHAVVGYSLGINSPGIKSPGINSPGGYSYKGACQPIPGPVACLVPLLLWSPL</sequence>